<sequence length="225" mass="24286">MTATTALTLPRRRRPHVVAVPGLLPVRSVDPPYDDEIAPGTGAAPGARHRSIDRPRPARATGGAVSTAPREVTSGAHRLAERGALRPLLPEQLTLPLSRQREQSPPRRAASAPATSGHPRQQQAPDPRRTAAVVVRLIVEVLSGARPMAHLTPWTTADLQHDLQRTAAALTNRQPSQVRSVRVSEPTPGIAEVSAVISRGQRMRALALRMERGADRWQVTTLQLG</sequence>
<reference evidence="3" key="1">
    <citation type="submission" date="2015-11" db="EMBL/GenBank/DDBJ databases">
        <authorList>
            <person name="Varghese N."/>
        </authorList>
    </citation>
    <scope>NUCLEOTIDE SEQUENCE [LARGE SCALE GENOMIC DNA]</scope>
    <source>
        <strain evidence="3">DSM 45899</strain>
    </source>
</reference>
<feature type="region of interest" description="Disordered" evidence="1">
    <location>
        <begin position="26"/>
        <end position="129"/>
    </location>
</feature>
<dbReference type="Pfam" id="PF20060">
    <property type="entry name" value="DUF6459"/>
    <property type="match status" value="1"/>
</dbReference>
<protein>
    <submittedName>
        <fullName evidence="2">Uncharacterized protein</fullName>
    </submittedName>
</protein>
<evidence type="ECO:0000313" key="2">
    <source>
        <dbReference type="EMBL" id="CUU59991.1"/>
    </source>
</evidence>
<accession>A0A0S4QWQ8</accession>
<evidence type="ECO:0000256" key="1">
    <source>
        <dbReference type="SAM" id="MobiDB-lite"/>
    </source>
</evidence>
<dbReference type="RefSeq" id="WP_091284478.1">
    <property type="nucleotide sequence ID" value="NZ_FAOZ01000034.1"/>
</dbReference>
<proteinExistence type="predicted"/>
<dbReference type="EMBL" id="FAOZ01000034">
    <property type="protein sequence ID" value="CUU59991.1"/>
    <property type="molecule type" value="Genomic_DNA"/>
</dbReference>
<dbReference type="AlphaFoldDB" id="A0A0S4QWQ8"/>
<organism evidence="2 3">
    <name type="scientific">Parafrankia irregularis</name>
    <dbReference type="NCBI Taxonomy" id="795642"/>
    <lineage>
        <taxon>Bacteria</taxon>
        <taxon>Bacillati</taxon>
        <taxon>Actinomycetota</taxon>
        <taxon>Actinomycetes</taxon>
        <taxon>Frankiales</taxon>
        <taxon>Frankiaceae</taxon>
        <taxon>Parafrankia</taxon>
    </lineage>
</organism>
<dbReference type="InterPro" id="IPR045596">
    <property type="entry name" value="DUF6459"/>
</dbReference>
<name>A0A0S4QWQ8_9ACTN</name>
<evidence type="ECO:0000313" key="3">
    <source>
        <dbReference type="Proteomes" id="UP000198802"/>
    </source>
</evidence>
<keyword evidence="3" id="KW-1185">Reference proteome</keyword>
<dbReference type="Proteomes" id="UP000198802">
    <property type="component" value="Unassembled WGS sequence"/>
</dbReference>
<gene>
    <name evidence="2" type="ORF">Ga0074812_13421</name>
</gene>